<gene>
    <name evidence="1" type="ORF">BCV70DRAFT_78714</name>
</gene>
<organism evidence="1 2">
    <name type="scientific">Testicularia cyperi</name>
    <dbReference type="NCBI Taxonomy" id="1882483"/>
    <lineage>
        <taxon>Eukaryota</taxon>
        <taxon>Fungi</taxon>
        <taxon>Dikarya</taxon>
        <taxon>Basidiomycota</taxon>
        <taxon>Ustilaginomycotina</taxon>
        <taxon>Ustilaginomycetes</taxon>
        <taxon>Ustilaginales</taxon>
        <taxon>Anthracoideaceae</taxon>
        <taxon>Testicularia</taxon>
    </lineage>
</organism>
<dbReference type="Proteomes" id="UP000246740">
    <property type="component" value="Unassembled WGS sequence"/>
</dbReference>
<dbReference type="InParanoid" id="A0A317XUW9"/>
<sequence>MSMNCAFLSQYGAVNAWERTGFDSVARRCADLTGLEDFLDSGTPVWQAVCVASFALIPARQTGKILRDPKISKGTVHTSERRNPRAPAETSPQIMTYQLRIKALIGSDLVRFRPPICAHCQSLALQALAHGSHAECLPFRLLRASRSVPLQSSCSDSGVLTDVSS</sequence>
<name>A0A317XUW9_9BASI</name>
<dbReference type="EMBL" id="KZ819190">
    <property type="protein sequence ID" value="PWZ01688.1"/>
    <property type="molecule type" value="Genomic_DNA"/>
</dbReference>
<accession>A0A317XUW9</accession>
<evidence type="ECO:0000313" key="1">
    <source>
        <dbReference type="EMBL" id="PWZ01688.1"/>
    </source>
</evidence>
<keyword evidence="2" id="KW-1185">Reference proteome</keyword>
<evidence type="ECO:0000313" key="2">
    <source>
        <dbReference type="Proteomes" id="UP000246740"/>
    </source>
</evidence>
<dbReference type="AlphaFoldDB" id="A0A317XUW9"/>
<protein>
    <submittedName>
        <fullName evidence="1">Uncharacterized protein</fullName>
    </submittedName>
</protein>
<proteinExistence type="predicted"/>
<reference evidence="1 2" key="1">
    <citation type="journal article" date="2018" name="Mol. Biol. Evol.">
        <title>Broad Genomic Sampling Reveals a Smut Pathogenic Ancestry of the Fungal Clade Ustilaginomycotina.</title>
        <authorList>
            <person name="Kijpornyongpan T."/>
            <person name="Mondo S.J."/>
            <person name="Barry K."/>
            <person name="Sandor L."/>
            <person name="Lee J."/>
            <person name="Lipzen A."/>
            <person name="Pangilinan J."/>
            <person name="LaButti K."/>
            <person name="Hainaut M."/>
            <person name="Henrissat B."/>
            <person name="Grigoriev I.V."/>
            <person name="Spatafora J.W."/>
            <person name="Aime M.C."/>
        </authorList>
    </citation>
    <scope>NUCLEOTIDE SEQUENCE [LARGE SCALE GENOMIC DNA]</scope>
    <source>
        <strain evidence="1 2">MCA 3645</strain>
    </source>
</reference>